<keyword evidence="3" id="KW-0732">Signal</keyword>
<gene>
    <name evidence="4" type="ORF">PV04_04252</name>
</gene>
<proteinExistence type="predicted"/>
<evidence type="ECO:0008006" key="6">
    <source>
        <dbReference type="Google" id="ProtNLM"/>
    </source>
</evidence>
<keyword evidence="2" id="KW-0472">Membrane</keyword>
<name>A0A0D2CSY5_9EURO</name>
<dbReference type="HOGENOM" id="CLU_070640_0_0_1"/>
<organism evidence="4 5">
    <name type="scientific">Phialophora macrospora</name>
    <dbReference type="NCBI Taxonomy" id="1851006"/>
    <lineage>
        <taxon>Eukaryota</taxon>
        <taxon>Fungi</taxon>
        <taxon>Dikarya</taxon>
        <taxon>Ascomycota</taxon>
        <taxon>Pezizomycotina</taxon>
        <taxon>Eurotiomycetes</taxon>
        <taxon>Chaetothyriomycetidae</taxon>
        <taxon>Chaetothyriales</taxon>
        <taxon>Herpotrichiellaceae</taxon>
        <taxon>Phialophora</taxon>
    </lineage>
</organism>
<evidence type="ECO:0000313" key="4">
    <source>
        <dbReference type="EMBL" id="KIW68296.1"/>
    </source>
</evidence>
<dbReference type="Proteomes" id="UP000054266">
    <property type="component" value="Unassembled WGS sequence"/>
</dbReference>
<feature type="compositionally biased region" description="Low complexity" evidence="1">
    <location>
        <begin position="271"/>
        <end position="288"/>
    </location>
</feature>
<dbReference type="EMBL" id="KN846958">
    <property type="protein sequence ID" value="KIW68296.1"/>
    <property type="molecule type" value="Genomic_DNA"/>
</dbReference>
<keyword evidence="2" id="KW-0812">Transmembrane</keyword>
<feature type="transmembrane region" description="Helical" evidence="2">
    <location>
        <begin position="235"/>
        <end position="256"/>
    </location>
</feature>
<feature type="chain" id="PRO_5002240058" description="Thioredoxin domain-containing protein" evidence="3">
    <location>
        <begin position="19"/>
        <end position="305"/>
    </location>
</feature>
<keyword evidence="5" id="KW-1185">Reference proteome</keyword>
<reference evidence="4 5" key="1">
    <citation type="submission" date="2015-01" db="EMBL/GenBank/DDBJ databases">
        <title>The Genome Sequence of Capronia semiimmersa CBS27337.</title>
        <authorList>
            <consortium name="The Broad Institute Genomics Platform"/>
            <person name="Cuomo C."/>
            <person name="de Hoog S."/>
            <person name="Gorbushina A."/>
            <person name="Stielow B."/>
            <person name="Teixiera M."/>
            <person name="Abouelleil A."/>
            <person name="Chapman S.B."/>
            <person name="Priest M."/>
            <person name="Young S.K."/>
            <person name="Wortman J."/>
            <person name="Nusbaum C."/>
            <person name="Birren B."/>
        </authorList>
    </citation>
    <scope>NUCLEOTIDE SEQUENCE [LARGE SCALE GENOMIC DNA]</scope>
    <source>
        <strain evidence="4 5">CBS 27337</strain>
    </source>
</reference>
<dbReference type="AlphaFoldDB" id="A0A0D2CSY5"/>
<sequence length="305" mass="32606">MRIPYFLSLLPLPLLVAADTQVPLKDKAAGWFDKAKSYVSNAIPSAAVPVATPEIPHPLDAAAAELAGNVVEKITIRNWQHKLAPKLDAEEEWMIFLTGGNKSCYGRCGLVNTAWNESVPLLAALSPPVGSPRLKLGLIDCDKDEVLCTAWASGVPVVYHFMLPKAAMSSGPPSTDAPTKLHVVPLNLTTTDASDIVSIPSATKSRYLDYEEYTGFLHPIDGLLAKFGLLQPLGYFMWALGKMPGWVMMLGISFVSRQIMSRRLARTGGIPEAAPRAQAAPAPRVAPATGSQPRGGAGGSAKKRK</sequence>
<evidence type="ECO:0000256" key="3">
    <source>
        <dbReference type="SAM" id="SignalP"/>
    </source>
</evidence>
<feature type="signal peptide" evidence="3">
    <location>
        <begin position="1"/>
        <end position="18"/>
    </location>
</feature>
<accession>A0A0D2CSY5</accession>
<evidence type="ECO:0000256" key="2">
    <source>
        <dbReference type="SAM" id="Phobius"/>
    </source>
</evidence>
<keyword evidence="2" id="KW-1133">Transmembrane helix</keyword>
<feature type="region of interest" description="Disordered" evidence="1">
    <location>
        <begin position="270"/>
        <end position="305"/>
    </location>
</feature>
<evidence type="ECO:0000256" key="1">
    <source>
        <dbReference type="SAM" id="MobiDB-lite"/>
    </source>
</evidence>
<protein>
    <recommendedName>
        <fullName evidence="6">Thioredoxin domain-containing protein</fullName>
    </recommendedName>
</protein>
<evidence type="ECO:0000313" key="5">
    <source>
        <dbReference type="Proteomes" id="UP000054266"/>
    </source>
</evidence>
<dbReference type="STRING" id="5601.A0A0D2CSY5"/>